<organism evidence="1 2">
    <name type="scientific">Montanilutibacter psychrotolerans</name>
    <dbReference type="NCBI Taxonomy" id="1327343"/>
    <lineage>
        <taxon>Bacteria</taxon>
        <taxon>Pseudomonadati</taxon>
        <taxon>Pseudomonadota</taxon>
        <taxon>Gammaproteobacteria</taxon>
        <taxon>Lysobacterales</taxon>
        <taxon>Lysobacteraceae</taxon>
        <taxon>Montanilutibacter</taxon>
    </lineage>
</organism>
<accession>A0A3M8SVC4</accession>
<reference evidence="1 2" key="1">
    <citation type="submission" date="2018-11" db="EMBL/GenBank/DDBJ databases">
        <title>Lysobacter cryohumiis sp. nov., isolated from soil in the Tianshan Mountains, Xinjiang, China.</title>
        <authorList>
            <person name="Luo Y."/>
            <person name="Sheng H."/>
        </authorList>
    </citation>
    <scope>NUCLEOTIDE SEQUENCE [LARGE SCALE GENOMIC DNA]</scope>
    <source>
        <strain evidence="1 2">ZS60</strain>
    </source>
</reference>
<protein>
    <recommendedName>
        <fullName evidence="3">Molecular chaperone</fullName>
    </recommendedName>
</protein>
<evidence type="ECO:0008006" key="3">
    <source>
        <dbReference type="Google" id="ProtNLM"/>
    </source>
</evidence>
<evidence type="ECO:0000313" key="1">
    <source>
        <dbReference type="EMBL" id="RNF85249.1"/>
    </source>
</evidence>
<name>A0A3M8SVC4_9GAMM</name>
<comment type="caution">
    <text evidence="1">The sequence shown here is derived from an EMBL/GenBank/DDBJ whole genome shotgun (WGS) entry which is preliminary data.</text>
</comment>
<sequence>MLTPGTLVLDGATRSGEITVGNPGEAVATFRVDNAFFVQAPNGQLSARLPETPSNSALELLRVGPRRFALAGGEGQTVRVAARVPRELAPGEYRLHLAVTNLAEQAARAEVVQAKASHSLGVVIPFNVARGVRVLLRHQVVPEGGRLVELTRSREGSNVVLGFDVQRLGVTSLLARVVPFIRGPDGQELKSWPAIGTTIYAEQTHRHFETRVLADELRQGASLCVRLEHSDPGAPQLPAVEACAP</sequence>
<dbReference type="EMBL" id="RIBS01000002">
    <property type="protein sequence ID" value="RNF85249.1"/>
    <property type="molecule type" value="Genomic_DNA"/>
</dbReference>
<keyword evidence="2" id="KW-1185">Reference proteome</keyword>
<evidence type="ECO:0000313" key="2">
    <source>
        <dbReference type="Proteomes" id="UP000267049"/>
    </source>
</evidence>
<gene>
    <name evidence="1" type="ORF">EER27_05630</name>
</gene>
<dbReference type="Proteomes" id="UP000267049">
    <property type="component" value="Unassembled WGS sequence"/>
</dbReference>
<proteinExistence type="predicted"/>
<dbReference type="AlphaFoldDB" id="A0A3M8SVC4"/>